<dbReference type="STRING" id="1507870.A0A1V8TU48"/>
<reference evidence="3" key="1">
    <citation type="submission" date="2017-03" db="EMBL/GenBank/DDBJ databases">
        <title>Genomes of endolithic fungi from Antarctica.</title>
        <authorList>
            <person name="Coleine C."/>
            <person name="Masonjones S."/>
            <person name="Stajich J.E."/>
        </authorList>
    </citation>
    <scope>NUCLEOTIDE SEQUENCE [LARGE SCALE GENOMIC DNA]</scope>
    <source>
        <strain evidence="3">CCFEE 5527</strain>
    </source>
</reference>
<evidence type="ECO:0000256" key="1">
    <source>
        <dbReference type="SAM" id="MobiDB-lite"/>
    </source>
</evidence>
<keyword evidence="3" id="KW-1185">Reference proteome</keyword>
<feature type="region of interest" description="Disordered" evidence="1">
    <location>
        <begin position="436"/>
        <end position="505"/>
    </location>
</feature>
<feature type="region of interest" description="Disordered" evidence="1">
    <location>
        <begin position="1"/>
        <end position="37"/>
    </location>
</feature>
<accession>A0A1V8TU48</accession>
<proteinExistence type="predicted"/>
<comment type="caution">
    <text evidence="2">The sequence shown here is derived from an EMBL/GenBank/DDBJ whole genome shotgun (WGS) entry which is preliminary data.</text>
</comment>
<feature type="compositionally biased region" description="Basic and acidic residues" evidence="1">
    <location>
        <begin position="298"/>
        <end position="313"/>
    </location>
</feature>
<dbReference type="AlphaFoldDB" id="A0A1V8TU48"/>
<dbReference type="InParanoid" id="A0A1V8TU48"/>
<evidence type="ECO:0000313" key="2">
    <source>
        <dbReference type="EMBL" id="OQO14915.1"/>
    </source>
</evidence>
<gene>
    <name evidence="2" type="ORF">B0A48_00297</name>
</gene>
<feature type="compositionally biased region" description="Basic residues" evidence="1">
    <location>
        <begin position="274"/>
        <end position="283"/>
    </location>
</feature>
<name>A0A1V8TU48_9PEZI</name>
<feature type="compositionally biased region" description="Polar residues" evidence="1">
    <location>
        <begin position="179"/>
        <end position="197"/>
    </location>
</feature>
<organism evidence="2 3">
    <name type="scientific">Cryoendolithus antarcticus</name>
    <dbReference type="NCBI Taxonomy" id="1507870"/>
    <lineage>
        <taxon>Eukaryota</taxon>
        <taxon>Fungi</taxon>
        <taxon>Dikarya</taxon>
        <taxon>Ascomycota</taxon>
        <taxon>Pezizomycotina</taxon>
        <taxon>Dothideomycetes</taxon>
        <taxon>Dothideomycetidae</taxon>
        <taxon>Cladosporiales</taxon>
        <taxon>Cladosporiaceae</taxon>
        <taxon>Cryoendolithus</taxon>
    </lineage>
</organism>
<evidence type="ECO:0000313" key="3">
    <source>
        <dbReference type="Proteomes" id="UP000192596"/>
    </source>
</evidence>
<feature type="region of interest" description="Disordered" evidence="1">
    <location>
        <begin position="83"/>
        <end position="314"/>
    </location>
</feature>
<feature type="compositionally biased region" description="Basic and acidic residues" evidence="1">
    <location>
        <begin position="450"/>
        <end position="461"/>
    </location>
</feature>
<dbReference type="OrthoDB" id="3870679at2759"/>
<dbReference type="Proteomes" id="UP000192596">
    <property type="component" value="Unassembled WGS sequence"/>
</dbReference>
<protein>
    <submittedName>
        <fullName evidence="2">Uncharacterized protein</fullName>
    </submittedName>
</protein>
<feature type="region of interest" description="Disordered" evidence="1">
    <location>
        <begin position="527"/>
        <end position="563"/>
    </location>
</feature>
<sequence>MRFPPTPPDEAAADPRLDTPPVLGLPSPDHTPPTAVGAKVHMGDGQLLTTLRPAFLTFDDDSRAESFITAREEPSMEHLTLFENRGGPVQLPMSTAGGAGGESLDMDSDGRSPPMPDLGQRELPRTPSLVRDGVPRAVPDRAEKRSSTPPSGRSVRRKRYRDNASESGTAGSRDAIRSKSYQMVGTSEASSAGSEQYESWEKHVSYVHSDDEDLREGSPSPASRDSAGGAPPDDDAWEKHISYISFDGPTVTSDQVSSPVAMSPNAGGLSSIHLRGKRSKRSGHGMNTGKVRSSNPRRLSDIARPDKLPQERKHSLHRVPHLDALQPPPLNITVRKKRLPQPSTIGVVDDSLGDREPTVLRDDLDFDESSQILTSYQHNADELDLIYRHIRTANMDRFDAVQSGKAVEAKVISAQDAMGHALRRVSKCHSLRTASDASSVDSGDLLPGDVHGRNTVKESEPSVRSLSQAIRPSRRAEILSGQYNPKASNLRAVSNPVPPRELRRERRILSDTINNRPMEVYDATLRAKSRKKNQTSEVIERPAHQLRHTSMPASNKSKSNRATSLVAQQGSSHKIEAFEHGLRRHSRDYRLEKLSMTDHAPRPVEVERIVSPISPQFLGISAHQHSRSMATIASQSQWSANAELCEASNMEIFPHSNKSVMVVDHASRPTSKDKEKSLKDSYIDEDDITFKDPYRGFLEPSFTKRPTQPTFALNGQDMQAGDGKQVPQINCIPPTPNSELDRQLISPEKRPSLASHARRFSEILFPKRQSISQGENNARNISLHPNWRPSYATRYSTDSVDSLPGMGQDFDILPRGGDTSDHPTKFPRRLSVRMPGFRGTGGFSQGNSLGIDRHGTNVRRHWVDGQRVKGNGKKGFSIPGTSKRFVFVGLGGLKGRK</sequence>
<feature type="compositionally biased region" description="Polar residues" evidence="1">
    <location>
        <begin position="250"/>
        <end position="260"/>
    </location>
</feature>
<dbReference type="EMBL" id="NAJO01000001">
    <property type="protein sequence ID" value="OQO14915.1"/>
    <property type="molecule type" value="Genomic_DNA"/>
</dbReference>
<feature type="compositionally biased region" description="Polar residues" evidence="1">
    <location>
        <begin position="551"/>
        <end position="563"/>
    </location>
</feature>